<feature type="transmembrane region" description="Helical" evidence="1">
    <location>
        <begin position="40"/>
        <end position="62"/>
    </location>
</feature>
<dbReference type="PANTHER" id="PTHR42709">
    <property type="entry name" value="ALKALINE PHOSPHATASE LIKE PROTEIN"/>
    <property type="match status" value="1"/>
</dbReference>
<sequence length="218" mass="25025">MSNNLKRDKIEEETLWREENPAPEKKSWIKKYSESDRADWWLAIFSFAEASFLPIPSSALLIATMTVKDRHKQWFYYGSLVTIASVLGGLFGYLIGFLFYDTLGRVIIEAYGLRENILQTGELFRKNAFLAIFFASATPLPYKVFTLASGFFRIDPFIFILTSLLGRGLMFYTVAALVSFLGHWKGKKVMKYLNYLALSLAFVALGYFVYKILDFAVF</sequence>
<comment type="caution">
    <text evidence="3">The sequence shown here is derived from an EMBL/GenBank/DDBJ whole genome shotgun (WGS) entry which is preliminary data.</text>
</comment>
<keyword evidence="1" id="KW-0472">Membrane</keyword>
<dbReference type="GO" id="GO:0005886">
    <property type="term" value="C:plasma membrane"/>
    <property type="evidence" value="ECO:0007669"/>
    <property type="project" value="TreeGrafter"/>
</dbReference>
<feature type="domain" description="VTT" evidence="2">
    <location>
        <begin position="55"/>
        <end position="177"/>
    </location>
</feature>
<dbReference type="Pfam" id="PF09335">
    <property type="entry name" value="VTT_dom"/>
    <property type="match status" value="1"/>
</dbReference>
<proteinExistence type="predicted"/>
<feature type="transmembrane region" description="Helical" evidence="1">
    <location>
        <begin position="74"/>
        <end position="100"/>
    </location>
</feature>
<reference evidence="3 4" key="1">
    <citation type="submission" date="2017-09" db="EMBL/GenBank/DDBJ databases">
        <title>Depth-based differentiation of microbial function through sediment-hosted aquifers and enrichment of novel symbionts in the deep terrestrial subsurface.</title>
        <authorList>
            <person name="Probst A.J."/>
            <person name="Ladd B."/>
            <person name="Jarett J.K."/>
            <person name="Geller-Mcgrath D.E."/>
            <person name="Sieber C.M."/>
            <person name="Emerson J.B."/>
            <person name="Anantharaman K."/>
            <person name="Thomas B.C."/>
            <person name="Malmstrom R."/>
            <person name="Stieglmeier M."/>
            <person name="Klingl A."/>
            <person name="Woyke T."/>
            <person name="Ryan C.M."/>
            <person name="Banfield J.F."/>
        </authorList>
    </citation>
    <scope>NUCLEOTIDE SEQUENCE [LARGE SCALE GENOMIC DNA]</scope>
    <source>
        <strain evidence="3">CG22_combo_CG10-13_8_21_14_all_43_18</strain>
    </source>
</reference>
<evidence type="ECO:0000259" key="2">
    <source>
        <dbReference type="Pfam" id="PF09335"/>
    </source>
</evidence>
<feature type="transmembrane region" description="Helical" evidence="1">
    <location>
        <begin position="157"/>
        <end position="180"/>
    </location>
</feature>
<dbReference type="AlphaFoldDB" id="A0A2H0DWV2"/>
<dbReference type="InterPro" id="IPR032816">
    <property type="entry name" value="VTT_dom"/>
</dbReference>
<protein>
    <submittedName>
        <fullName evidence="3">Cytochrome B</fullName>
    </submittedName>
</protein>
<dbReference type="InterPro" id="IPR051311">
    <property type="entry name" value="DedA_domain"/>
</dbReference>
<evidence type="ECO:0000256" key="1">
    <source>
        <dbReference type="SAM" id="Phobius"/>
    </source>
</evidence>
<feature type="transmembrane region" description="Helical" evidence="1">
    <location>
        <begin position="128"/>
        <end position="145"/>
    </location>
</feature>
<dbReference type="PANTHER" id="PTHR42709:SF11">
    <property type="entry name" value="DEDA FAMILY PROTEIN"/>
    <property type="match status" value="1"/>
</dbReference>
<evidence type="ECO:0000313" key="4">
    <source>
        <dbReference type="Proteomes" id="UP000231276"/>
    </source>
</evidence>
<organism evidence="3 4">
    <name type="scientific">Candidatus Campbellbacteria bacterium CG22_combo_CG10-13_8_21_14_all_43_18</name>
    <dbReference type="NCBI Taxonomy" id="1974530"/>
    <lineage>
        <taxon>Bacteria</taxon>
        <taxon>Candidatus Campbelliibacteriota</taxon>
    </lineage>
</organism>
<dbReference type="EMBL" id="PCTS01000012">
    <property type="protein sequence ID" value="PIP86646.1"/>
    <property type="molecule type" value="Genomic_DNA"/>
</dbReference>
<keyword evidence="1" id="KW-0812">Transmembrane</keyword>
<keyword evidence="1" id="KW-1133">Transmembrane helix</keyword>
<gene>
    <name evidence="3" type="ORF">COW82_00940</name>
</gene>
<evidence type="ECO:0000313" key="3">
    <source>
        <dbReference type="EMBL" id="PIP86646.1"/>
    </source>
</evidence>
<name>A0A2H0DWV2_9BACT</name>
<feature type="transmembrane region" description="Helical" evidence="1">
    <location>
        <begin position="192"/>
        <end position="210"/>
    </location>
</feature>
<dbReference type="Proteomes" id="UP000231276">
    <property type="component" value="Unassembled WGS sequence"/>
</dbReference>
<accession>A0A2H0DWV2</accession>